<feature type="transmembrane region" description="Helical" evidence="1">
    <location>
        <begin position="149"/>
        <end position="169"/>
    </location>
</feature>
<keyword evidence="1" id="KW-0812">Transmembrane</keyword>
<dbReference type="Gramene" id="rna-AYBTSS11_LOCUS16794">
    <property type="protein sequence ID" value="CAJ1956683.1"/>
    <property type="gene ID" value="gene-AYBTSS11_LOCUS16794"/>
</dbReference>
<dbReference type="InterPro" id="IPR039261">
    <property type="entry name" value="FNR_nucleotide-bd"/>
</dbReference>
<protein>
    <submittedName>
        <fullName evidence="2">Uncharacterized protein</fullName>
    </submittedName>
</protein>
<accession>A0AA86SFH6</accession>
<organism evidence="2 3">
    <name type="scientific">Sphenostylis stenocarpa</name>
    <dbReference type="NCBI Taxonomy" id="92480"/>
    <lineage>
        <taxon>Eukaryota</taxon>
        <taxon>Viridiplantae</taxon>
        <taxon>Streptophyta</taxon>
        <taxon>Embryophyta</taxon>
        <taxon>Tracheophyta</taxon>
        <taxon>Spermatophyta</taxon>
        <taxon>Magnoliopsida</taxon>
        <taxon>eudicotyledons</taxon>
        <taxon>Gunneridae</taxon>
        <taxon>Pentapetalae</taxon>
        <taxon>rosids</taxon>
        <taxon>fabids</taxon>
        <taxon>Fabales</taxon>
        <taxon>Fabaceae</taxon>
        <taxon>Papilionoideae</taxon>
        <taxon>50 kb inversion clade</taxon>
        <taxon>NPAAA clade</taxon>
        <taxon>indigoferoid/millettioid clade</taxon>
        <taxon>Phaseoleae</taxon>
        <taxon>Sphenostylis</taxon>
    </lineage>
</organism>
<sequence length="558" mass="62324">MPLLWYHQFIVEEMESTEIKIARFSSCRGVAFEINPNRSNHFAIGSPTKQERIGTWLWLPWTRANSFKVLPQPHTISPTRSRASSHFCDIDFDASDLEVEFIAQVQDIEKPDKANGVKVQKLLSRTDPPKRSRLSIILLDQGFTFYKGLFMICMALNVVALALSAAGYFPYAKTRATLFSIGNILALTLCRSEAVLRVFFWLAVKTIGRPCVSLGIKTTTTSFLQSVGGIHSGCGVSSIAWIVYSIVLTLKNKDKTSPEIIGVAFTILSLILLSSLAAFPLVRHLHHNVFERIHRFAGWMALILLWLFILLSISYEPSSHTYDLTMSKVVKKQEFWFTWAITILIIVPWLSVRKVQVSVSAPSSHASIIRFEGGVKAGLLGRISPSPFSEWHAFGIISDGKKEHMMLAGAVGDFTKSLISTPPKHLWVRTMHFAGLPYLVNLYERVLLVATGSGICVFLSFLLQPSKADVCLIWVAKDIELNYGKEIRELVNKFSTEKVMVHDTAISGRPDVAEMSVNAAIRWNVEVVIVTSNPEGSRDVLRACKRANIPAFGPIWDS</sequence>
<keyword evidence="3" id="KW-1185">Reference proteome</keyword>
<keyword evidence="1" id="KW-0472">Membrane</keyword>
<reference evidence="2" key="1">
    <citation type="submission" date="2023-10" db="EMBL/GenBank/DDBJ databases">
        <authorList>
            <person name="Domelevo Entfellner J.-B."/>
        </authorList>
    </citation>
    <scope>NUCLEOTIDE SEQUENCE</scope>
</reference>
<dbReference type="InterPro" id="IPR052979">
    <property type="entry name" value="Adenylate-forming_domain"/>
</dbReference>
<feature type="transmembrane region" description="Helical" evidence="1">
    <location>
        <begin position="335"/>
        <end position="352"/>
    </location>
</feature>
<evidence type="ECO:0000256" key="1">
    <source>
        <dbReference type="SAM" id="Phobius"/>
    </source>
</evidence>
<feature type="transmembrane region" description="Helical" evidence="1">
    <location>
        <begin position="293"/>
        <end position="315"/>
    </location>
</feature>
<evidence type="ECO:0000313" key="2">
    <source>
        <dbReference type="EMBL" id="CAJ1956683.1"/>
    </source>
</evidence>
<gene>
    <name evidence="2" type="ORF">AYBTSS11_LOCUS16794</name>
</gene>
<keyword evidence="1" id="KW-1133">Transmembrane helix</keyword>
<dbReference type="PANTHER" id="PTHR33927:SF6">
    <property type="entry name" value="PROTEIN, PUTATIVE-RELATED"/>
    <property type="match status" value="1"/>
</dbReference>
<dbReference type="Proteomes" id="UP001189624">
    <property type="component" value="Chromosome 5"/>
</dbReference>
<dbReference type="AlphaFoldDB" id="A0AA86SFH6"/>
<feature type="transmembrane region" description="Helical" evidence="1">
    <location>
        <begin position="260"/>
        <end position="281"/>
    </location>
</feature>
<dbReference type="SUPFAM" id="SSF52343">
    <property type="entry name" value="Ferredoxin reductase-like, C-terminal NADP-linked domain"/>
    <property type="match status" value="1"/>
</dbReference>
<dbReference type="EMBL" id="OY731402">
    <property type="protein sequence ID" value="CAJ1956683.1"/>
    <property type="molecule type" value="Genomic_DNA"/>
</dbReference>
<feature type="transmembrane region" description="Helical" evidence="1">
    <location>
        <begin position="223"/>
        <end position="248"/>
    </location>
</feature>
<name>A0AA86SFH6_9FABA</name>
<dbReference type="PANTHER" id="PTHR33927">
    <property type="entry name" value="TRANSMEMBRANE PROTEIN"/>
    <property type="match status" value="1"/>
</dbReference>
<proteinExistence type="predicted"/>
<evidence type="ECO:0000313" key="3">
    <source>
        <dbReference type="Proteomes" id="UP001189624"/>
    </source>
</evidence>